<evidence type="ECO:0000256" key="2">
    <source>
        <dbReference type="ARBA" id="ARBA00023125"/>
    </source>
</evidence>
<organism evidence="7 8">
    <name type="scientific">Thalictrum thalictroides</name>
    <name type="common">Rue-anemone</name>
    <name type="synonym">Anemone thalictroides</name>
    <dbReference type="NCBI Taxonomy" id="46969"/>
    <lineage>
        <taxon>Eukaryota</taxon>
        <taxon>Viridiplantae</taxon>
        <taxon>Streptophyta</taxon>
        <taxon>Embryophyta</taxon>
        <taxon>Tracheophyta</taxon>
        <taxon>Spermatophyta</taxon>
        <taxon>Magnoliopsida</taxon>
        <taxon>Ranunculales</taxon>
        <taxon>Ranunculaceae</taxon>
        <taxon>Thalictroideae</taxon>
        <taxon>Thalictrum</taxon>
    </lineage>
</organism>
<evidence type="ECO:0000259" key="6">
    <source>
        <dbReference type="PROSITE" id="PS50118"/>
    </source>
</evidence>
<evidence type="ECO:0000313" key="7">
    <source>
        <dbReference type="EMBL" id="KAF5201470.1"/>
    </source>
</evidence>
<feature type="DNA-binding region" description="HMG box" evidence="4">
    <location>
        <begin position="75"/>
        <end position="144"/>
    </location>
</feature>
<dbReference type="Pfam" id="PF00505">
    <property type="entry name" value="HMG_box"/>
    <property type="match status" value="1"/>
</dbReference>
<feature type="compositionally biased region" description="Basic and acidic residues" evidence="5">
    <location>
        <begin position="20"/>
        <end position="34"/>
    </location>
</feature>
<evidence type="ECO:0000313" key="8">
    <source>
        <dbReference type="Proteomes" id="UP000554482"/>
    </source>
</evidence>
<feature type="region of interest" description="Disordered" evidence="5">
    <location>
        <begin position="1"/>
        <end position="79"/>
    </location>
</feature>
<feature type="compositionally biased region" description="Basic residues" evidence="5">
    <location>
        <begin position="48"/>
        <end position="67"/>
    </location>
</feature>
<comment type="subcellular location">
    <subcellularLocation>
        <location evidence="1">Nucleus</location>
    </subcellularLocation>
</comment>
<accession>A0A7J6WYB9</accession>
<dbReference type="InterPro" id="IPR009071">
    <property type="entry name" value="HMG_box_dom"/>
</dbReference>
<evidence type="ECO:0000256" key="3">
    <source>
        <dbReference type="ARBA" id="ARBA00023242"/>
    </source>
</evidence>
<dbReference type="PANTHER" id="PTHR46261">
    <property type="entry name" value="HIGH MOBILITY GROUP B PROTEIN 4-RELATED"/>
    <property type="match status" value="1"/>
</dbReference>
<sequence length="164" mass="19013">MVNSKKSHSVSAKKVQKTGNKKEMLKPNSPEKMKRVTRSSSSRVLSEKKKKPISPKKSKAKASKKKTMKEDSNKPKKPPTAFFFFLEEFRKDYQEQNPAITSMRDVGKAGGEKWNSMIFEEKVKYYDMATEKRAEFDKAMAEYEKEKESGVDQDDLEDSEFDEY</sequence>
<dbReference type="OrthoDB" id="1919336at2759"/>
<name>A0A7J6WYB9_THATH</name>
<dbReference type="CDD" id="cd22005">
    <property type="entry name" value="HMG-box_AtHMGB1-like"/>
    <property type="match status" value="1"/>
</dbReference>
<gene>
    <name evidence="7" type="ORF">FRX31_008939</name>
</gene>
<dbReference type="SMART" id="SM00398">
    <property type="entry name" value="HMG"/>
    <property type="match status" value="1"/>
</dbReference>
<dbReference type="PROSITE" id="PS50118">
    <property type="entry name" value="HMG_BOX_2"/>
    <property type="match status" value="1"/>
</dbReference>
<dbReference type="Proteomes" id="UP000554482">
    <property type="component" value="Unassembled WGS sequence"/>
</dbReference>
<reference evidence="7 8" key="1">
    <citation type="submission" date="2020-06" db="EMBL/GenBank/DDBJ databases">
        <title>Transcriptomic and genomic resources for Thalictrum thalictroides and T. hernandezii: Facilitating candidate gene discovery in an emerging model plant lineage.</title>
        <authorList>
            <person name="Arias T."/>
            <person name="Riano-Pachon D.M."/>
            <person name="Di Stilio V.S."/>
        </authorList>
    </citation>
    <scope>NUCLEOTIDE SEQUENCE [LARGE SCALE GENOMIC DNA]</scope>
    <source>
        <strain evidence="8">cv. WT478/WT964</strain>
        <tissue evidence="7">Leaves</tissue>
    </source>
</reference>
<feature type="domain" description="HMG box" evidence="6">
    <location>
        <begin position="75"/>
        <end position="144"/>
    </location>
</feature>
<feature type="compositionally biased region" description="Basic and acidic residues" evidence="5">
    <location>
        <begin position="141"/>
        <end position="150"/>
    </location>
</feature>
<dbReference type="GO" id="GO:0005634">
    <property type="term" value="C:nucleus"/>
    <property type="evidence" value="ECO:0007669"/>
    <property type="project" value="UniProtKB-SubCell"/>
</dbReference>
<comment type="caution">
    <text evidence="7">The sequence shown here is derived from an EMBL/GenBank/DDBJ whole genome shotgun (WGS) entry which is preliminary data.</text>
</comment>
<dbReference type="SUPFAM" id="SSF47095">
    <property type="entry name" value="HMG-box"/>
    <property type="match status" value="1"/>
</dbReference>
<dbReference type="GO" id="GO:0003677">
    <property type="term" value="F:DNA binding"/>
    <property type="evidence" value="ECO:0007669"/>
    <property type="project" value="UniProtKB-UniRule"/>
</dbReference>
<dbReference type="PANTHER" id="PTHR46261:SF12">
    <property type="entry name" value="HIGH MOBILITY GROUP B PROTEIN 14"/>
    <property type="match status" value="1"/>
</dbReference>
<proteinExistence type="predicted"/>
<evidence type="ECO:0000256" key="5">
    <source>
        <dbReference type="SAM" id="MobiDB-lite"/>
    </source>
</evidence>
<dbReference type="Gene3D" id="1.10.30.10">
    <property type="entry name" value="High mobility group box domain"/>
    <property type="match status" value="1"/>
</dbReference>
<dbReference type="InterPro" id="IPR031061">
    <property type="entry name" value="HMGB_plant"/>
</dbReference>
<keyword evidence="2 4" id="KW-0238">DNA-binding</keyword>
<feature type="region of interest" description="Disordered" evidence="5">
    <location>
        <begin position="141"/>
        <end position="164"/>
    </location>
</feature>
<dbReference type="AlphaFoldDB" id="A0A7J6WYB9"/>
<protein>
    <submittedName>
        <fullName evidence="7">High mobility group b protein</fullName>
    </submittedName>
</protein>
<evidence type="ECO:0000256" key="1">
    <source>
        <dbReference type="ARBA" id="ARBA00004123"/>
    </source>
</evidence>
<feature type="compositionally biased region" description="Acidic residues" evidence="5">
    <location>
        <begin position="151"/>
        <end position="164"/>
    </location>
</feature>
<dbReference type="InterPro" id="IPR036910">
    <property type="entry name" value="HMG_box_dom_sf"/>
</dbReference>
<evidence type="ECO:0000256" key="4">
    <source>
        <dbReference type="PROSITE-ProRule" id="PRU00267"/>
    </source>
</evidence>
<keyword evidence="8" id="KW-1185">Reference proteome</keyword>
<dbReference type="EMBL" id="JABWDY010009389">
    <property type="protein sequence ID" value="KAF5201470.1"/>
    <property type="molecule type" value="Genomic_DNA"/>
</dbReference>
<keyword evidence="3 4" id="KW-0539">Nucleus</keyword>